<comment type="subcellular location">
    <subcellularLocation>
        <location evidence="1">Nucleus</location>
    </subcellularLocation>
</comment>
<gene>
    <name evidence="3" type="ORF">NW755_009423</name>
</gene>
<dbReference type="Pfam" id="PF11951">
    <property type="entry name" value="Fungal_trans_2"/>
    <property type="match status" value="1"/>
</dbReference>
<comment type="caution">
    <text evidence="3">The sequence shown here is derived from an EMBL/GenBank/DDBJ whole genome shotgun (WGS) entry which is preliminary data.</text>
</comment>
<evidence type="ECO:0000256" key="1">
    <source>
        <dbReference type="ARBA" id="ARBA00004123"/>
    </source>
</evidence>
<dbReference type="OrthoDB" id="5229455at2759"/>
<dbReference type="GO" id="GO:0005634">
    <property type="term" value="C:nucleus"/>
    <property type="evidence" value="ECO:0007669"/>
    <property type="project" value="UniProtKB-SubCell"/>
</dbReference>
<reference evidence="3" key="1">
    <citation type="submission" date="2022-09" db="EMBL/GenBank/DDBJ databases">
        <title>Fusarium specimens isolated from Avocado Roots.</title>
        <authorList>
            <person name="Stajich J."/>
            <person name="Roper C."/>
            <person name="Heimlech-Rivalta G."/>
        </authorList>
    </citation>
    <scope>NUCLEOTIDE SEQUENCE</scope>
    <source>
        <strain evidence="3">A02</strain>
    </source>
</reference>
<dbReference type="InterPro" id="IPR021858">
    <property type="entry name" value="Fun_TF"/>
</dbReference>
<accession>A0A9W8UXH0</accession>
<sequence>MEASAGALEEALLAAHNRDMNMTSDNPGDPEALLHVNEAMHLAASIMFYTRIRDLPPTVPLIRRQVAKIQIESCCVDVSSLSSRALVFPLFIAGCEAVDISVRELIKQRLSSCQSYAAIRAQTLVGQLEQIWELRDTEPGLPWVQWTSKITDIFDPVIVF</sequence>
<dbReference type="AlphaFoldDB" id="A0A9W8UXH0"/>
<evidence type="ECO:0000313" key="3">
    <source>
        <dbReference type="EMBL" id="KAJ4183883.1"/>
    </source>
</evidence>
<dbReference type="PANTHER" id="PTHR37534">
    <property type="entry name" value="TRANSCRIPTIONAL ACTIVATOR PROTEIN UGA3"/>
    <property type="match status" value="1"/>
</dbReference>
<keyword evidence="4" id="KW-1185">Reference proteome</keyword>
<dbReference type="PANTHER" id="PTHR37534:SF46">
    <property type="entry name" value="ZN(II)2CYS6 TRANSCRIPTION FACTOR (EUROFUNG)"/>
    <property type="match status" value="1"/>
</dbReference>
<keyword evidence="2" id="KW-0539">Nucleus</keyword>
<protein>
    <submittedName>
        <fullName evidence="3">Uncharacterized protein</fullName>
    </submittedName>
</protein>
<proteinExistence type="predicted"/>
<name>A0A9W8UXH0_9HYPO</name>
<evidence type="ECO:0000313" key="4">
    <source>
        <dbReference type="Proteomes" id="UP001152087"/>
    </source>
</evidence>
<dbReference type="Proteomes" id="UP001152087">
    <property type="component" value="Unassembled WGS sequence"/>
</dbReference>
<evidence type="ECO:0000256" key="2">
    <source>
        <dbReference type="ARBA" id="ARBA00023242"/>
    </source>
</evidence>
<organism evidence="3 4">
    <name type="scientific">Fusarium falciforme</name>
    <dbReference type="NCBI Taxonomy" id="195108"/>
    <lineage>
        <taxon>Eukaryota</taxon>
        <taxon>Fungi</taxon>
        <taxon>Dikarya</taxon>
        <taxon>Ascomycota</taxon>
        <taxon>Pezizomycotina</taxon>
        <taxon>Sordariomycetes</taxon>
        <taxon>Hypocreomycetidae</taxon>
        <taxon>Hypocreales</taxon>
        <taxon>Nectriaceae</taxon>
        <taxon>Fusarium</taxon>
        <taxon>Fusarium solani species complex</taxon>
    </lineage>
</organism>
<dbReference type="EMBL" id="JAOQAV010000028">
    <property type="protein sequence ID" value="KAJ4183883.1"/>
    <property type="molecule type" value="Genomic_DNA"/>
</dbReference>